<name>A0A087TVV4_STEMI</name>
<keyword evidence="2" id="KW-0964">Secreted</keyword>
<protein>
    <submittedName>
        <fullName evidence="4">Papilin</fullName>
    </submittedName>
</protein>
<feature type="non-terminal residue" evidence="4">
    <location>
        <position position="77"/>
    </location>
</feature>
<dbReference type="PANTHER" id="PTHR13723">
    <property type="entry name" value="ADAMTS A DISINTEGRIN AND METALLOPROTEASE WITH THROMBOSPONDIN MOTIFS PROTEASE"/>
    <property type="match status" value="1"/>
</dbReference>
<feature type="domain" description="ADAMTS/ADAMTS-like cysteine-rich" evidence="3">
    <location>
        <begin position="5"/>
        <end position="63"/>
    </location>
</feature>
<comment type="subcellular location">
    <subcellularLocation>
        <location evidence="1">Secreted</location>
    </subcellularLocation>
</comment>
<dbReference type="InterPro" id="IPR013273">
    <property type="entry name" value="ADAMTS/ADAMTS-like"/>
</dbReference>
<evidence type="ECO:0000259" key="3">
    <source>
        <dbReference type="Pfam" id="PF19236"/>
    </source>
</evidence>
<dbReference type="GO" id="GO:0006508">
    <property type="term" value="P:proteolysis"/>
    <property type="evidence" value="ECO:0007669"/>
    <property type="project" value="TreeGrafter"/>
</dbReference>
<organism evidence="4 5">
    <name type="scientific">Stegodyphus mimosarum</name>
    <name type="common">African social velvet spider</name>
    <dbReference type="NCBI Taxonomy" id="407821"/>
    <lineage>
        <taxon>Eukaryota</taxon>
        <taxon>Metazoa</taxon>
        <taxon>Ecdysozoa</taxon>
        <taxon>Arthropoda</taxon>
        <taxon>Chelicerata</taxon>
        <taxon>Arachnida</taxon>
        <taxon>Araneae</taxon>
        <taxon>Araneomorphae</taxon>
        <taxon>Entelegynae</taxon>
        <taxon>Eresoidea</taxon>
        <taxon>Eresidae</taxon>
        <taxon>Stegodyphus</taxon>
    </lineage>
</organism>
<reference evidence="4 5" key="1">
    <citation type="submission" date="2013-11" db="EMBL/GenBank/DDBJ databases">
        <title>Genome sequencing of Stegodyphus mimosarum.</title>
        <authorList>
            <person name="Bechsgaard J."/>
        </authorList>
    </citation>
    <scope>NUCLEOTIDE SEQUENCE [LARGE SCALE GENOMIC DNA]</scope>
</reference>
<dbReference type="InterPro" id="IPR050439">
    <property type="entry name" value="ADAMTS_ADAMTS-like"/>
</dbReference>
<dbReference type="PRINTS" id="PR01857">
    <property type="entry name" value="ADAMTSFAMILY"/>
</dbReference>
<dbReference type="InterPro" id="IPR045371">
    <property type="entry name" value="ADAMTS_CR_3"/>
</dbReference>
<dbReference type="OrthoDB" id="5950222at2759"/>
<dbReference type="PANTHER" id="PTHR13723:SF281">
    <property type="entry name" value="PAPILIN"/>
    <property type="match status" value="1"/>
</dbReference>
<evidence type="ECO:0000256" key="2">
    <source>
        <dbReference type="ARBA" id="ARBA00022525"/>
    </source>
</evidence>
<accession>A0A087TVV4</accession>
<dbReference type="Pfam" id="PF19236">
    <property type="entry name" value="ADAMTS_CR_3"/>
    <property type="match status" value="1"/>
</dbReference>
<sequence>MPKGGDKFYYRHSQAVIDGTRCREDSSDICVQGVCMAVGCDLKLGSDMKEDKCRECGGNGSNCKTVEGIFDQTNLEM</sequence>
<dbReference type="Proteomes" id="UP000054359">
    <property type="component" value="Unassembled WGS sequence"/>
</dbReference>
<keyword evidence="5" id="KW-1185">Reference proteome</keyword>
<evidence type="ECO:0000256" key="1">
    <source>
        <dbReference type="ARBA" id="ARBA00004613"/>
    </source>
</evidence>
<dbReference type="Gene3D" id="2.60.120.830">
    <property type="match status" value="1"/>
</dbReference>
<dbReference type="GO" id="GO:0004222">
    <property type="term" value="F:metalloendopeptidase activity"/>
    <property type="evidence" value="ECO:0007669"/>
    <property type="project" value="TreeGrafter"/>
</dbReference>
<evidence type="ECO:0000313" key="4">
    <source>
        <dbReference type="EMBL" id="KFM69243.1"/>
    </source>
</evidence>
<proteinExistence type="predicted"/>
<dbReference type="AlphaFoldDB" id="A0A087TVV4"/>
<dbReference type="GO" id="GO:0005576">
    <property type="term" value="C:extracellular region"/>
    <property type="evidence" value="ECO:0007669"/>
    <property type="project" value="UniProtKB-SubCell"/>
</dbReference>
<evidence type="ECO:0000313" key="5">
    <source>
        <dbReference type="Proteomes" id="UP000054359"/>
    </source>
</evidence>
<dbReference type="GO" id="GO:0031012">
    <property type="term" value="C:extracellular matrix"/>
    <property type="evidence" value="ECO:0007669"/>
    <property type="project" value="TreeGrafter"/>
</dbReference>
<gene>
    <name evidence="4" type="ORF">X975_01475</name>
</gene>
<dbReference type="STRING" id="407821.A0A087TVV4"/>
<dbReference type="EMBL" id="KK116996">
    <property type="protein sequence ID" value="KFM69243.1"/>
    <property type="molecule type" value="Genomic_DNA"/>
</dbReference>
<dbReference type="GO" id="GO:0030198">
    <property type="term" value="P:extracellular matrix organization"/>
    <property type="evidence" value="ECO:0007669"/>
    <property type="project" value="InterPro"/>
</dbReference>